<evidence type="ECO:0000256" key="9">
    <source>
        <dbReference type="ARBA" id="ARBA00030073"/>
    </source>
</evidence>
<dbReference type="SUPFAM" id="SSF53597">
    <property type="entry name" value="Dihydrofolate reductase-like"/>
    <property type="match status" value="1"/>
</dbReference>
<dbReference type="OrthoDB" id="5432at2759"/>
<evidence type="ECO:0000256" key="10">
    <source>
        <dbReference type="ARBA" id="ARBA00031630"/>
    </source>
</evidence>
<keyword evidence="8" id="KW-0560">Oxidoreductase</keyword>
<dbReference type="Pfam" id="PF01872">
    <property type="entry name" value="RibD_C"/>
    <property type="match status" value="1"/>
</dbReference>
<feature type="domain" description="Bacterial bifunctional deaminase-reductase C-terminal" evidence="13">
    <location>
        <begin position="31"/>
        <end position="244"/>
    </location>
</feature>
<evidence type="ECO:0000313" key="14">
    <source>
        <dbReference type="EMBL" id="EGW32540.1"/>
    </source>
</evidence>
<evidence type="ECO:0000256" key="12">
    <source>
        <dbReference type="ARBA" id="ARBA00049020"/>
    </source>
</evidence>
<comment type="catalytic activity">
    <reaction evidence="11">
        <text>2,5-diamino-6-(1-D-ribitylamino)pyrimidin-4(3H)-one 5'-phosphate + NAD(+) = 2,5-diamino-6-(1-D-ribosylamino)pyrimidin-4(3H)-one 5'-phosphate + NADH + H(+)</text>
        <dbReference type="Rhea" id="RHEA:27274"/>
        <dbReference type="ChEBI" id="CHEBI:15378"/>
        <dbReference type="ChEBI" id="CHEBI:57540"/>
        <dbReference type="ChEBI" id="CHEBI:57945"/>
        <dbReference type="ChEBI" id="CHEBI:58890"/>
        <dbReference type="ChEBI" id="CHEBI:59545"/>
        <dbReference type="EC" id="1.1.1.302"/>
    </reaction>
</comment>
<evidence type="ECO:0000256" key="4">
    <source>
        <dbReference type="ARBA" id="ARBA00012851"/>
    </source>
</evidence>
<evidence type="ECO:0000256" key="5">
    <source>
        <dbReference type="ARBA" id="ARBA00015035"/>
    </source>
</evidence>
<dbReference type="PANTHER" id="PTHR38011">
    <property type="entry name" value="DIHYDROFOLATE REDUCTASE FAMILY PROTEIN (AFU_ORTHOLOGUE AFUA_8G06820)"/>
    <property type="match status" value="1"/>
</dbReference>
<evidence type="ECO:0000256" key="11">
    <source>
        <dbReference type="ARBA" id="ARBA00047550"/>
    </source>
</evidence>
<evidence type="ECO:0000256" key="2">
    <source>
        <dbReference type="ARBA" id="ARBA00005104"/>
    </source>
</evidence>
<comment type="function">
    <text evidence="1">Catalyzes an early step in riboflavin biosynthesis, the NADPH-dependent reduction of the ribose side chain of 2,5-diamino-6-ribosylamino-4(3H)-pyrimidinone 5'-phosphate, yielding 2,5-diamino-6-ribitylamino-4(3H)-pyrimidinone 5'-phosphate.</text>
</comment>
<reference evidence="14 15" key="1">
    <citation type="journal article" date="2011" name="Proc. Natl. Acad. Sci. U.S.A.">
        <title>Comparative genomics of xylose-fermenting fungi for enhanced biofuel production.</title>
        <authorList>
            <person name="Wohlbach D.J."/>
            <person name="Kuo A."/>
            <person name="Sato T.K."/>
            <person name="Potts K.M."/>
            <person name="Salamov A.A."/>
            <person name="LaButti K.M."/>
            <person name="Sun H."/>
            <person name="Clum A."/>
            <person name="Pangilinan J.L."/>
            <person name="Lindquist E.A."/>
            <person name="Lucas S."/>
            <person name="Lapidus A."/>
            <person name="Jin M."/>
            <person name="Gunawan C."/>
            <person name="Balan V."/>
            <person name="Dale B.E."/>
            <person name="Jeffries T.W."/>
            <person name="Zinkel R."/>
            <person name="Barry K.W."/>
            <person name="Grigoriev I.V."/>
            <person name="Gasch A.P."/>
        </authorList>
    </citation>
    <scope>NUCLEOTIDE SEQUENCE [LARGE SCALE GENOMIC DNA]</scope>
    <source>
        <strain evidence="15">NRRL Y-27907 / 11-Y1</strain>
    </source>
</reference>
<evidence type="ECO:0000256" key="7">
    <source>
        <dbReference type="ARBA" id="ARBA00022857"/>
    </source>
</evidence>
<dbReference type="EMBL" id="GL996502">
    <property type="protein sequence ID" value="EGW32540.1"/>
    <property type="molecule type" value="Genomic_DNA"/>
</dbReference>
<name>G3ANL2_SPAPN</name>
<dbReference type="PANTHER" id="PTHR38011:SF7">
    <property type="entry name" value="2,5-DIAMINO-6-RIBOSYLAMINO-4(3H)-PYRIMIDINONE 5'-PHOSPHATE REDUCTASE"/>
    <property type="match status" value="1"/>
</dbReference>
<comment type="pathway">
    <text evidence="2">Cofactor biosynthesis; riboflavin biosynthesis.</text>
</comment>
<dbReference type="InterPro" id="IPR050765">
    <property type="entry name" value="Riboflavin_Biosynth_HTPR"/>
</dbReference>
<evidence type="ECO:0000259" key="13">
    <source>
        <dbReference type="Pfam" id="PF01872"/>
    </source>
</evidence>
<sequence length="252" mass="27993">MSELIPLPQTLIPFLEPYFPNESNTNHPKKPFVTLTYAQSLDSRISAKPGTQTKLSHLETKTMTHYIRTRHDAILVGIGTILADDPKLNCRYPETKSQPRPVIIDPNAKWKYQDSTLRKICAEGKGLAPFIIVDESAGIDSESHNCVLEQGGKYVSLPLIGNTSNWAIILDSLRQLGIKSVMIEGGARVINDLLDFNKFSEKPIIDSIIITIAPVYLGIEGVQVSPSSRVDITDVKWWQGEQDSVLCGRPLQ</sequence>
<accession>G3ANL2</accession>
<dbReference type="InParanoid" id="G3ANL2"/>
<dbReference type="STRING" id="619300.G3ANL2"/>
<keyword evidence="6" id="KW-0686">Riboflavin biosynthesis</keyword>
<evidence type="ECO:0000256" key="6">
    <source>
        <dbReference type="ARBA" id="ARBA00022619"/>
    </source>
</evidence>
<dbReference type="GO" id="GO:0009231">
    <property type="term" value="P:riboflavin biosynthetic process"/>
    <property type="evidence" value="ECO:0007669"/>
    <property type="project" value="UniProtKB-KW"/>
</dbReference>
<dbReference type="KEGG" id="spaa:SPAPADRAFT_71929"/>
<proteinExistence type="inferred from homology"/>
<evidence type="ECO:0000256" key="8">
    <source>
        <dbReference type="ARBA" id="ARBA00023002"/>
    </source>
</evidence>
<dbReference type="OMA" id="HYLRYHH"/>
<evidence type="ECO:0000256" key="1">
    <source>
        <dbReference type="ARBA" id="ARBA00003555"/>
    </source>
</evidence>
<dbReference type="RefSeq" id="XP_007375816.1">
    <property type="nucleotide sequence ID" value="XM_007375754.1"/>
</dbReference>
<dbReference type="Gene3D" id="3.40.430.10">
    <property type="entry name" value="Dihydrofolate Reductase, subunit A"/>
    <property type="match status" value="1"/>
</dbReference>
<dbReference type="InterPro" id="IPR024072">
    <property type="entry name" value="DHFR-like_dom_sf"/>
</dbReference>
<keyword evidence="7" id="KW-0521">NADP</keyword>
<comment type="catalytic activity">
    <reaction evidence="12">
        <text>2,5-diamino-6-(1-D-ribitylamino)pyrimidin-4(3H)-one 5'-phosphate + NADP(+) = 2,5-diamino-6-(1-D-ribosylamino)pyrimidin-4(3H)-one 5'-phosphate + NADPH + H(+)</text>
        <dbReference type="Rhea" id="RHEA:27278"/>
        <dbReference type="ChEBI" id="CHEBI:15378"/>
        <dbReference type="ChEBI" id="CHEBI:57783"/>
        <dbReference type="ChEBI" id="CHEBI:58349"/>
        <dbReference type="ChEBI" id="CHEBI:58890"/>
        <dbReference type="ChEBI" id="CHEBI:59545"/>
        <dbReference type="EC" id="1.1.1.302"/>
    </reaction>
</comment>
<organism evidence="15">
    <name type="scientific">Spathaspora passalidarum (strain NRRL Y-27907 / 11-Y1)</name>
    <dbReference type="NCBI Taxonomy" id="619300"/>
    <lineage>
        <taxon>Eukaryota</taxon>
        <taxon>Fungi</taxon>
        <taxon>Dikarya</taxon>
        <taxon>Ascomycota</taxon>
        <taxon>Saccharomycotina</taxon>
        <taxon>Pichiomycetes</taxon>
        <taxon>Debaryomycetaceae</taxon>
        <taxon>Spathaspora</taxon>
    </lineage>
</organism>
<dbReference type="GeneID" id="18875401"/>
<evidence type="ECO:0000256" key="3">
    <source>
        <dbReference type="ARBA" id="ARBA00009723"/>
    </source>
</evidence>
<protein>
    <recommendedName>
        <fullName evidence="5">2,5-diamino-6-ribosylamino-4(3H)-pyrimidinone 5'-phosphate reductase</fullName>
        <ecNumber evidence="4">1.1.1.302</ecNumber>
    </recommendedName>
    <alternativeName>
        <fullName evidence="10">2,5-diamino-6-(5-phospho-D-ribosylamino)pyrimidin-4(3H)-one reductase</fullName>
    </alternativeName>
    <alternativeName>
        <fullName evidence="9">2,5-diamino-6-ribitylamino-4(3H)-pyrimidinone 5'-phosphate synthase</fullName>
    </alternativeName>
</protein>
<dbReference type="EC" id="1.1.1.302" evidence="4"/>
<dbReference type="AlphaFoldDB" id="G3ANL2"/>
<keyword evidence="15" id="KW-1185">Reference proteome</keyword>
<comment type="similarity">
    <text evidence="3">Belongs to the HTP reductase family.</text>
</comment>
<dbReference type="HOGENOM" id="CLU_036590_5_0_1"/>
<dbReference type="InterPro" id="IPR002734">
    <property type="entry name" value="RibDG_C"/>
</dbReference>
<dbReference type="Proteomes" id="UP000000709">
    <property type="component" value="Unassembled WGS sequence"/>
</dbReference>
<evidence type="ECO:0000313" key="15">
    <source>
        <dbReference type="Proteomes" id="UP000000709"/>
    </source>
</evidence>
<dbReference type="FunCoup" id="G3ANL2">
    <property type="interactions" value="117"/>
</dbReference>
<dbReference type="GO" id="GO:0008703">
    <property type="term" value="F:5-amino-6-(5-phosphoribosylamino)uracil reductase activity"/>
    <property type="evidence" value="ECO:0007669"/>
    <property type="project" value="EnsemblFungi"/>
</dbReference>
<gene>
    <name evidence="14" type="primary">RIB7</name>
    <name evidence="14" type="ORF">SPAPADRAFT_71929</name>
</gene>
<dbReference type="eggNOG" id="ENOG502RZWZ">
    <property type="taxonomic scope" value="Eukaryota"/>
</dbReference>